<dbReference type="InterPro" id="IPR015813">
    <property type="entry name" value="Pyrv/PenolPyrv_kinase-like_dom"/>
</dbReference>
<evidence type="ECO:0000256" key="4">
    <source>
        <dbReference type="ARBA" id="ARBA00012142"/>
    </source>
</evidence>
<dbReference type="InterPro" id="IPR015806">
    <property type="entry name" value="Pyrv_Knase_insert_dom_sf"/>
</dbReference>
<evidence type="ECO:0000256" key="7">
    <source>
        <dbReference type="ARBA" id="ARBA00022741"/>
    </source>
</evidence>
<dbReference type="GO" id="GO:0005524">
    <property type="term" value="F:ATP binding"/>
    <property type="evidence" value="ECO:0007669"/>
    <property type="project" value="UniProtKB-KW"/>
</dbReference>
<accession>A0A1G7CIA8</accession>
<dbReference type="InterPro" id="IPR036918">
    <property type="entry name" value="Pyrv_Knase_C_sf"/>
</dbReference>
<dbReference type="OrthoDB" id="9812123at2"/>
<dbReference type="PRINTS" id="PR01050">
    <property type="entry name" value="PYRUVTKNASE"/>
</dbReference>
<evidence type="ECO:0000256" key="12">
    <source>
        <dbReference type="ARBA" id="ARBA00023317"/>
    </source>
</evidence>
<dbReference type="Gene3D" id="2.40.33.10">
    <property type="entry name" value="PK beta-barrel domain-like"/>
    <property type="match status" value="1"/>
</dbReference>
<dbReference type="GO" id="GO:0004743">
    <property type="term" value="F:pyruvate kinase activity"/>
    <property type="evidence" value="ECO:0007669"/>
    <property type="project" value="UniProtKB-UniRule"/>
</dbReference>
<dbReference type="FunFam" id="2.40.33.10:FF:000001">
    <property type="entry name" value="Pyruvate kinase"/>
    <property type="match status" value="1"/>
</dbReference>
<dbReference type="GO" id="GO:0016301">
    <property type="term" value="F:kinase activity"/>
    <property type="evidence" value="ECO:0007669"/>
    <property type="project" value="UniProtKB-KW"/>
</dbReference>
<dbReference type="SUPFAM" id="SSF50800">
    <property type="entry name" value="PK beta-barrel domain-like"/>
    <property type="match status" value="1"/>
</dbReference>
<dbReference type="Proteomes" id="UP000199412">
    <property type="component" value="Unassembled WGS sequence"/>
</dbReference>
<evidence type="ECO:0000259" key="15">
    <source>
        <dbReference type="Pfam" id="PF00224"/>
    </source>
</evidence>
<evidence type="ECO:0000256" key="5">
    <source>
        <dbReference type="ARBA" id="ARBA00022679"/>
    </source>
</evidence>
<dbReference type="EC" id="2.7.1.40" evidence="4 13"/>
<dbReference type="Pfam" id="PF00224">
    <property type="entry name" value="PK"/>
    <property type="match status" value="1"/>
</dbReference>
<dbReference type="SUPFAM" id="SSF52935">
    <property type="entry name" value="PK C-terminal domain-like"/>
    <property type="match status" value="1"/>
</dbReference>
<evidence type="ECO:0000313" key="18">
    <source>
        <dbReference type="Proteomes" id="UP000199412"/>
    </source>
</evidence>
<evidence type="ECO:0000256" key="13">
    <source>
        <dbReference type="NCBIfam" id="TIGR01064"/>
    </source>
</evidence>
<evidence type="ECO:0000256" key="1">
    <source>
        <dbReference type="ARBA" id="ARBA00001958"/>
    </source>
</evidence>
<comment type="similarity">
    <text evidence="3 14">Belongs to the pyruvate kinase family.</text>
</comment>
<name>A0A1G7CIA8_9PROT</name>
<feature type="domain" description="Pyruvate kinase barrel" evidence="15">
    <location>
        <begin position="5"/>
        <end position="322"/>
    </location>
</feature>
<comment type="cofactor">
    <cofactor evidence="1">
        <name>K(+)</name>
        <dbReference type="ChEBI" id="CHEBI:29103"/>
    </cofactor>
</comment>
<dbReference type="Pfam" id="PF02887">
    <property type="entry name" value="PK_C"/>
    <property type="match status" value="1"/>
</dbReference>
<comment type="pathway">
    <text evidence="2 14">Carbohydrate degradation; glycolysis; pyruvate from D-glyceraldehyde 3-phosphate: step 5/5.</text>
</comment>
<evidence type="ECO:0000256" key="10">
    <source>
        <dbReference type="ARBA" id="ARBA00022842"/>
    </source>
</evidence>
<dbReference type="GO" id="GO:0030955">
    <property type="term" value="F:potassium ion binding"/>
    <property type="evidence" value="ECO:0007669"/>
    <property type="project" value="UniProtKB-UniRule"/>
</dbReference>
<evidence type="ECO:0000256" key="6">
    <source>
        <dbReference type="ARBA" id="ARBA00022723"/>
    </source>
</evidence>
<dbReference type="InterPro" id="IPR001697">
    <property type="entry name" value="Pyr_Knase"/>
</dbReference>
<keyword evidence="6" id="KW-0479">Metal-binding</keyword>
<keyword evidence="7" id="KW-0547">Nucleotide-binding</keyword>
<evidence type="ECO:0000256" key="3">
    <source>
        <dbReference type="ARBA" id="ARBA00008663"/>
    </source>
</evidence>
<keyword evidence="9" id="KW-0067">ATP-binding</keyword>
<feature type="domain" description="Pyruvate kinase C-terminal" evidence="16">
    <location>
        <begin position="355"/>
        <end position="467"/>
    </location>
</feature>
<dbReference type="InterPro" id="IPR015795">
    <property type="entry name" value="Pyrv_Knase_C"/>
</dbReference>
<evidence type="ECO:0000256" key="2">
    <source>
        <dbReference type="ARBA" id="ARBA00004997"/>
    </source>
</evidence>
<comment type="catalytic activity">
    <reaction evidence="14">
        <text>pyruvate + ATP = phosphoenolpyruvate + ADP + H(+)</text>
        <dbReference type="Rhea" id="RHEA:18157"/>
        <dbReference type="ChEBI" id="CHEBI:15361"/>
        <dbReference type="ChEBI" id="CHEBI:15378"/>
        <dbReference type="ChEBI" id="CHEBI:30616"/>
        <dbReference type="ChEBI" id="CHEBI:58702"/>
        <dbReference type="ChEBI" id="CHEBI:456216"/>
        <dbReference type="EC" id="2.7.1.40"/>
    </reaction>
</comment>
<dbReference type="GO" id="GO:0000287">
    <property type="term" value="F:magnesium ion binding"/>
    <property type="evidence" value="ECO:0007669"/>
    <property type="project" value="UniProtKB-UniRule"/>
</dbReference>
<protein>
    <recommendedName>
        <fullName evidence="4 13">Pyruvate kinase</fullName>
        <ecNumber evidence="4 13">2.7.1.40</ecNumber>
    </recommendedName>
</protein>
<evidence type="ECO:0000259" key="16">
    <source>
        <dbReference type="Pfam" id="PF02887"/>
    </source>
</evidence>
<evidence type="ECO:0000256" key="9">
    <source>
        <dbReference type="ARBA" id="ARBA00022840"/>
    </source>
</evidence>
<dbReference type="STRING" id="69960.SAMN05421720_10689"/>
<keyword evidence="11 14" id="KW-0324">Glycolysis</keyword>
<dbReference type="Gene3D" id="3.40.1380.20">
    <property type="entry name" value="Pyruvate kinase, C-terminal domain"/>
    <property type="match status" value="1"/>
</dbReference>
<dbReference type="Gene3D" id="3.20.20.60">
    <property type="entry name" value="Phosphoenolpyruvate-binding domains"/>
    <property type="match status" value="1"/>
</dbReference>
<reference evidence="17 18" key="1">
    <citation type="submission" date="2016-10" db="EMBL/GenBank/DDBJ databases">
        <authorList>
            <person name="de Groot N.N."/>
        </authorList>
    </citation>
    <scope>NUCLEOTIDE SEQUENCE [LARGE SCALE GENOMIC DNA]</scope>
    <source>
        <strain evidence="17 18">ATCC 700224</strain>
    </source>
</reference>
<evidence type="ECO:0000256" key="14">
    <source>
        <dbReference type="RuleBase" id="RU000504"/>
    </source>
</evidence>
<keyword evidence="5 14" id="KW-0808">Transferase</keyword>
<proteinExistence type="inferred from homology"/>
<sequence length="471" mass="50241">MTCCRCAKIIATLGPATTTDGTIEALAHAGASVFRLNFSHGTHAEHERRFHAVRRVEETLGRPLAVLADLQGPKLRVGGFLGGGTRLTTGQTFRLDLATDLGDASRVRLPHPEIFAALEPGTDLLLDDGKLRLRVESIGAEAIETRVLTGGALSDHKGVNVPNVMLPISALTEKDRADLAFALDLGVDWVALSFVQRPEDVAEIRKLVAGRAAVVSKLEKPSALDDLTRIIELSDAVMVARGDLGVEIPPERVPIVQKRIIQACRAAGTPVVVATQMLESMIKAPTPTRAEASDVASAIYEGADAVMLSAETSVGEYPVAAVGLMDRIITQVEGDEHFRDLVDAGRHEPENSAADAICAAARQVARTLSAALIVSFTTSGSTALRAARERPSVPILCLTPSSAVARRMALVWGVMALEMEEPEGFTEMTERATRIARERGLARSGQRLVLIAGVPFGRPGTTNSLRVAWVE</sequence>
<dbReference type="InterPro" id="IPR015793">
    <property type="entry name" value="Pyrv_Knase_brl"/>
</dbReference>
<dbReference type="RefSeq" id="WP_092785590.1">
    <property type="nucleotide sequence ID" value="NZ_FNAP01000006.1"/>
</dbReference>
<dbReference type="AlphaFoldDB" id="A0A1G7CIA8"/>
<dbReference type="InterPro" id="IPR040442">
    <property type="entry name" value="Pyrv_kinase-like_dom_sf"/>
</dbReference>
<dbReference type="NCBIfam" id="NF004978">
    <property type="entry name" value="PRK06354.1"/>
    <property type="match status" value="1"/>
</dbReference>
<dbReference type="InterPro" id="IPR011037">
    <property type="entry name" value="Pyrv_Knase-like_insert_dom_sf"/>
</dbReference>
<evidence type="ECO:0000256" key="8">
    <source>
        <dbReference type="ARBA" id="ARBA00022777"/>
    </source>
</evidence>
<evidence type="ECO:0000313" key="17">
    <source>
        <dbReference type="EMBL" id="SDE39039.1"/>
    </source>
</evidence>
<dbReference type="PANTHER" id="PTHR11817">
    <property type="entry name" value="PYRUVATE KINASE"/>
    <property type="match status" value="1"/>
</dbReference>
<keyword evidence="12 17" id="KW-0670">Pyruvate</keyword>
<organism evidence="17 18">
    <name type="scientific">Rhodospira trueperi</name>
    <dbReference type="NCBI Taxonomy" id="69960"/>
    <lineage>
        <taxon>Bacteria</taxon>
        <taxon>Pseudomonadati</taxon>
        <taxon>Pseudomonadota</taxon>
        <taxon>Alphaproteobacteria</taxon>
        <taxon>Rhodospirillales</taxon>
        <taxon>Rhodospirillaceae</taxon>
        <taxon>Rhodospira</taxon>
    </lineage>
</organism>
<evidence type="ECO:0000256" key="11">
    <source>
        <dbReference type="ARBA" id="ARBA00023152"/>
    </source>
</evidence>
<keyword evidence="18" id="KW-1185">Reference proteome</keyword>
<gene>
    <name evidence="17" type="ORF">SAMN05421720_10689</name>
</gene>
<dbReference type="SUPFAM" id="SSF51621">
    <property type="entry name" value="Phosphoenolpyruvate/pyruvate domain"/>
    <property type="match status" value="1"/>
</dbReference>
<dbReference type="EMBL" id="FNAP01000006">
    <property type="protein sequence ID" value="SDE39039.1"/>
    <property type="molecule type" value="Genomic_DNA"/>
</dbReference>
<keyword evidence="10 14" id="KW-0460">Magnesium</keyword>
<dbReference type="InterPro" id="IPR018209">
    <property type="entry name" value="Pyrv_Knase_AS"/>
</dbReference>
<keyword evidence="8 14" id="KW-0418">Kinase</keyword>
<dbReference type="NCBIfam" id="TIGR01064">
    <property type="entry name" value="pyruv_kin"/>
    <property type="match status" value="1"/>
</dbReference>
<dbReference type="UniPathway" id="UPA00109">
    <property type="reaction ID" value="UER00188"/>
</dbReference>
<dbReference type="NCBIfam" id="NF004491">
    <property type="entry name" value="PRK05826.1"/>
    <property type="match status" value="1"/>
</dbReference>
<dbReference type="PROSITE" id="PS00110">
    <property type="entry name" value="PYRUVATE_KINASE"/>
    <property type="match status" value="1"/>
</dbReference>
<dbReference type="NCBIfam" id="NF004886">
    <property type="entry name" value="PRK06247.1"/>
    <property type="match status" value="1"/>
</dbReference>